<organism evidence="1 2">
    <name type="scientific">Penicillium hordei</name>
    <dbReference type="NCBI Taxonomy" id="40994"/>
    <lineage>
        <taxon>Eukaryota</taxon>
        <taxon>Fungi</taxon>
        <taxon>Dikarya</taxon>
        <taxon>Ascomycota</taxon>
        <taxon>Pezizomycotina</taxon>
        <taxon>Eurotiomycetes</taxon>
        <taxon>Eurotiomycetidae</taxon>
        <taxon>Eurotiales</taxon>
        <taxon>Aspergillaceae</taxon>
        <taxon>Penicillium</taxon>
    </lineage>
</organism>
<evidence type="ECO:0000313" key="1">
    <source>
        <dbReference type="EMBL" id="KAJ5589289.1"/>
    </source>
</evidence>
<comment type="caution">
    <text evidence="1">The sequence shown here is derived from an EMBL/GenBank/DDBJ whole genome shotgun (WGS) entry which is preliminary data.</text>
</comment>
<dbReference type="EMBL" id="JAQJAE010000006">
    <property type="protein sequence ID" value="KAJ5589289.1"/>
    <property type="molecule type" value="Genomic_DNA"/>
</dbReference>
<dbReference type="RefSeq" id="XP_056748308.1">
    <property type="nucleotide sequence ID" value="XM_056903021.1"/>
</dbReference>
<sequence length="103" mass="11520">MTITIETRLGAIFQPMLLTNTSARHYGTTQDTRHGIGTAETGYVIRFKNTESAEAARNNTKLVKPRFGVVVHWNPTQEFDLEVGLSSHLSPLLESLYELITSE</sequence>
<gene>
    <name evidence="1" type="ORF">N7537_011967</name>
</gene>
<name>A0AAD6GV83_9EURO</name>
<reference evidence="1" key="1">
    <citation type="journal article" date="2023" name="IMA Fungus">
        <title>Comparative genomic study of the Penicillium genus elucidates a diverse pangenome and 15 lateral gene transfer events.</title>
        <authorList>
            <person name="Petersen C."/>
            <person name="Sorensen T."/>
            <person name="Nielsen M.R."/>
            <person name="Sondergaard T.E."/>
            <person name="Sorensen J.L."/>
            <person name="Fitzpatrick D.A."/>
            <person name="Frisvad J.C."/>
            <person name="Nielsen K.L."/>
        </authorList>
    </citation>
    <scope>NUCLEOTIDE SEQUENCE</scope>
    <source>
        <strain evidence="1">IBT 12815</strain>
    </source>
</reference>
<keyword evidence="2" id="KW-1185">Reference proteome</keyword>
<dbReference type="GeneID" id="81593263"/>
<dbReference type="Proteomes" id="UP001213799">
    <property type="component" value="Unassembled WGS sequence"/>
</dbReference>
<protein>
    <submittedName>
        <fullName evidence="1">Uncharacterized protein</fullName>
    </submittedName>
</protein>
<evidence type="ECO:0000313" key="2">
    <source>
        <dbReference type="Proteomes" id="UP001213799"/>
    </source>
</evidence>
<dbReference type="AlphaFoldDB" id="A0AAD6GV83"/>
<proteinExistence type="predicted"/>
<accession>A0AAD6GV83</accession>
<reference evidence="1" key="2">
    <citation type="submission" date="2023-01" db="EMBL/GenBank/DDBJ databases">
        <authorList>
            <person name="Petersen C."/>
        </authorList>
    </citation>
    <scope>NUCLEOTIDE SEQUENCE</scope>
    <source>
        <strain evidence="1">IBT 12815</strain>
    </source>
</reference>